<accession>A0A450X8G4</accession>
<evidence type="ECO:0000313" key="2">
    <source>
        <dbReference type="EMBL" id="VFK25490.1"/>
    </source>
</evidence>
<dbReference type="EMBL" id="CAADFP010000022">
    <property type="protein sequence ID" value="VFK25490.1"/>
    <property type="molecule type" value="Genomic_DNA"/>
</dbReference>
<gene>
    <name evidence="1" type="ORF">BECKLPF1236A_GA0070988_100249</name>
    <name evidence="2" type="ORF">BECKLPF1236C_GA0070990_1002210</name>
</gene>
<dbReference type="AlphaFoldDB" id="A0A450X8G4"/>
<organism evidence="2">
    <name type="scientific">Candidatus Kentrum sp. LPFa</name>
    <dbReference type="NCBI Taxonomy" id="2126335"/>
    <lineage>
        <taxon>Bacteria</taxon>
        <taxon>Pseudomonadati</taxon>
        <taxon>Pseudomonadota</taxon>
        <taxon>Gammaproteobacteria</taxon>
        <taxon>Candidatus Kentrum</taxon>
    </lineage>
</organism>
<evidence type="ECO:0000313" key="1">
    <source>
        <dbReference type="EMBL" id="VFK09462.1"/>
    </source>
</evidence>
<name>A0A450X8G4_9GAMM</name>
<proteinExistence type="predicted"/>
<reference evidence="2" key="1">
    <citation type="submission" date="2019-02" db="EMBL/GenBank/DDBJ databases">
        <authorList>
            <person name="Gruber-Vodicka R. H."/>
            <person name="Seah K. B. B."/>
        </authorList>
    </citation>
    <scope>NUCLEOTIDE SEQUENCE</scope>
    <source>
        <strain evidence="1">BECK_S312</strain>
        <strain evidence="2">BECK_S426</strain>
    </source>
</reference>
<sequence>MFRTEYFFVTIKIRVFLVLQFGYRKNKVSEGIGAYARIYPLSILARSDSMFQGNFYYYKDLFMKEKV</sequence>
<protein>
    <submittedName>
        <fullName evidence="2">Uncharacterized protein</fullName>
    </submittedName>
</protein>
<dbReference type="EMBL" id="CAADFM010000024">
    <property type="protein sequence ID" value="VFK09462.1"/>
    <property type="molecule type" value="Genomic_DNA"/>
</dbReference>